<sequence>MSNPETHVVQHHALPKHRHGWKENSQPPVPPMSDNNYPTLDTSTSQAATNSAATSSQQCSAALSLHLGKKTSNVTVNSTLHFANTPTAYNVDSSDNDVSPFTLREVEDERGIWLVFSPDMPFPAHRLLDQQYAPNIPTLVEGRMNLVENHGKELTLRHISRQTTCQSTIPLLNRLRNRPLSRLGSLATEFERLIDAPAMIYLAPPPYAESLKINESIPMLKNKQLTSQVVARGLAEELIEESFSLAEDHPHVCPQSFHEPAPPFCIGFALGVPSRQRPFIVWARQSAQTAQAKVWPTCTGISLFPLTTNNNKIVRVFLGLASSCDMSVGSNAALAFVTISTALTTARRPTITANLSRPFAPKAQWCTSRNNHKYRASGEPKLVRQALQRHAFPQ</sequence>
<dbReference type="EMBL" id="JABSTQ010010043">
    <property type="protein sequence ID" value="KAG0423888.1"/>
    <property type="molecule type" value="Genomic_DNA"/>
</dbReference>
<evidence type="ECO:0000313" key="1">
    <source>
        <dbReference type="EMBL" id="KAG0423888.1"/>
    </source>
</evidence>
<organism evidence="1 2">
    <name type="scientific">Ixodes persulcatus</name>
    <name type="common">Taiga tick</name>
    <dbReference type="NCBI Taxonomy" id="34615"/>
    <lineage>
        <taxon>Eukaryota</taxon>
        <taxon>Metazoa</taxon>
        <taxon>Ecdysozoa</taxon>
        <taxon>Arthropoda</taxon>
        <taxon>Chelicerata</taxon>
        <taxon>Arachnida</taxon>
        <taxon>Acari</taxon>
        <taxon>Parasitiformes</taxon>
        <taxon>Ixodida</taxon>
        <taxon>Ixodoidea</taxon>
        <taxon>Ixodidae</taxon>
        <taxon>Ixodinae</taxon>
        <taxon>Ixodes</taxon>
    </lineage>
</organism>
<reference evidence="1 2" key="1">
    <citation type="journal article" date="2020" name="Cell">
        <title>Large-Scale Comparative Analyses of Tick Genomes Elucidate Their Genetic Diversity and Vector Capacities.</title>
        <authorList>
            <consortium name="Tick Genome and Microbiome Consortium (TIGMIC)"/>
            <person name="Jia N."/>
            <person name="Wang J."/>
            <person name="Shi W."/>
            <person name="Du L."/>
            <person name="Sun Y."/>
            <person name="Zhan W."/>
            <person name="Jiang J.F."/>
            <person name="Wang Q."/>
            <person name="Zhang B."/>
            <person name="Ji P."/>
            <person name="Bell-Sakyi L."/>
            <person name="Cui X.M."/>
            <person name="Yuan T.T."/>
            <person name="Jiang B.G."/>
            <person name="Yang W.F."/>
            <person name="Lam T.T."/>
            <person name="Chang Q.C."/>
            <person name="Ding S.J."/>
            <person name="Wang X.J."/>
            <person name="Zhu J.G."/>
            <person name="Ruan X.D."/>
            <person name="Zhao L."/>
            <person name="Wei J.T."/>
            <person name="Ye R.Z."/>
            <person name="Que T.C."/>
            <person name="Du C.H."/>
            <person name="Zhou Y.H."/>
            <person name="Cheng J.X."/>
            <person name="Dai P.F."/>
            <person name="Guo W.B."/>
            <person name="Han X.H."/>
            <person name="Huang E.J."/>
            <person name="Li L.F."/>
            <person name="Wei W."/>
            <person name="Gao Y.C."/>
            <person name="Liu J.Z."/>
            <person name="Shao H.Z."/>
            <person name="Wang X."/>
            <person name="Wang C.C."/>
            <person name="Yang T.C."/>
            <person name="Huo Q.B."/>
            <person name="Li W."/>
            <person name="Chen H.Y."/>
            <person name="Chen S.E."/>
            <person name="Zhou L.G."/>
            <person name="Ni X.B."/>
            <person name="Tian J.H."/>
            <person name="Sheng Y."/>
            <person name="Liu T."/>
            <person name="Pan Y.S."/>
            <person name="Xia L.Y."/>
            <person name="Li J."/>
            <person name="Zhao F."/>
            <person name="Cao W.C."/>
        </authorList>
    </citation>
    <scope>NUCLEOTIDE SEQUENCE [LARGE SCALE GENOMIC DNA]</scope>
    <source>
        <strain evidence="1">Iper-2018</strain>
    </source>
</reference>
<name>A0AC60PS82_IXOPE</name>
<protein>
    <submittedName>
        <fullName evidence="1">Uncharacterized protein</fullName>
    </submittedName>
</protein>
<gene>
    <name evidence="1" type="ORF">HPB47_000347</name>
</gene>
<evidence type="ECO:0000313" key="2">
    <source>
        <dbReference type="Proteomes" id="UP000805193"/>
    </source>
</evidence>
<proteinExistence type="predicted"/>
<keyword evidence="2" id="KW-1185">Reference proteome</keyword>
<dbReference type="Proteomes" id="UP000805193">
    <property type="component" value="Unassembled WGS sequence"/>
</dbReference>
<accession>A0AC60PS82</accession>
<comment type="caution">
    <text evidence="1">The sequence shown here is derived from an EMBL/GenBank/DDBJ whole genome shotgun (WGS) entry which is preliminary data.</text>
</comment>